<keyword evidence="1" id="KW-0175">Coiled coil</keyword>
<evidence type="ECO:0000313" key="3">
    <source>
        <dbReference type="EMBL" id="MBM7693907.1"/>
    </source>
</evidence>
<dbReference type="CDD" id="cd07041">
    <property type="entry name" value="STAS_RsbR_RsbS_like"/>
    <property type="match status" value="1"/>
</dbReference>
<feature type="coiled-coil region" evidence="1">
    <location>
        <begin position="2"/>
        <end position="29"/>
    </location>
</feature>
<dbReference type="Gene3D" id="3.30.750.24">
    <property type="entry name" value="STAS domain"/>
    <property type="match status" value="1"/>
</dbReference>
<accession>A0ABS2QL61</accession>
<dbReference type="SUPFAM" id="SSF52091">
    <property type="entry name" value="SpoIIaa-like"/>
    <property type="match status" value="1"/>
</dbReference>
<comment type="caution">
    <text evidence="3">The sequence shown here is derived from an EMBL/GenBank/DDBJ whole genome shotgun (WGS) entry which is preliminary data.</text>
</comment>
<proteinExistence type="predicted"/>
<dbReference type="Pfam" id="PF01740">
    <property type="entry name" value="STAS"/>
    <property type="match status" value="1"/>
</dbReference>
<gene>
    <name evidence="3" type="ORF">JOC77_003351</name>
</gene>
<dbReference type="RefSeq" id="WP_204545085.1">
    <property type="nucleotide sequence ID" value="NZ_JAFBFI010000016.1"/>
</dbReference>
<protein>
    <submittedName>
        <fullName evidence="3">RsbT co-antagonist protein RsbR</fullName>
    </submittedName>
</protein>
<sequence length="166" mass="18567">MLNQNKSELELLKDEIMQLKSIVEGYKDIIEETSAPFIPSIIPRTFLVPIAGTLSAERLETIVDKIVKDSSIPDIDNVIVDVSGISKQHLSGLSMNSFGNYINKLKQTLTLMGIETYFVGISPDLAREASFLEKSFLADLKSFLSFKEALKHLMKKEGYVLQRVGK</sequence>
<keyword evidence="4" id="KW-1185">Reference proteome</keyword>
<reference evidence="3 4" key="1">
    <citation type="submission" date="2021-01" db="EMBL/GenBank/DDBJ databases">
        <title>Genomic Encyclopedia of Type Strains, Phase IV (KMG-IV): sequencing the most valuable type-strain genomes for metagenomic binning, comparative biology and taxonomic classification.</title>
        <authorList>
            <person name="Goeker M."/>
        </authorList>
    </citation>
    <scope>NUCLEOTIDE SEQUENCE [LARGE SCALE GENOMIC DNA]</scope>
    <source>
        <strain evidence="3 4">DSM 105482</strain>
    </source>
</reference>
<dbReference type="InterPro" id="IPR036513">
    <property type="entry name" value="STAS_dom_sf"/>
</dbReference>
<feature type="domain" description="STAS" evidence="2">
    <location>
        <begin position="42"/>
        <end position="133"/>
    </location>
</feature>
<evidence type="ECO:0000313" key="4">
    <source>
        <dbReference type="Proteomes" id="UP000823486"/>
    </source>
</evidence>
<organism evidence="3 4">
    <name type="scientific">Peribacillus deserti</name>
    <dbReference type="NCBI Taxonomy" id="673318"/>
    <lineage>
        <taxon>Bacteria</taxon>
        <taxon>Bacillati</taxon>
        <taxon>Bacillota</taxon>
        <taxon>Bacilli</taxon>
        <taxon>Bacillales</taxon>
        <taxon>Bacillaceae</taxon>
        <taxon>Peribacillus</taxon>
    </lineage>
</organism>
<evidence type="ECO:0000256" key="1">
    <source>
        <dbReference type="SAM" id="Coils"/>
    </source>
</evidence>
<name>A0ABS2QL61_9BACI</name>
<dbReference type="InterPro" id="IPR002645">
    <property type="entry name" value="STAS_dom"/>
</dbReference>
<dbReference type="Proteomes" id="UP000823486">
    <property type="component" value="Unassembled WGS sequence"/>
</dbReference>
<evidence type="ECO:0000259" key="2">
    <source>
        <dbReference type="Pfam" id="PF01740"/>
    </source>
</evidence>
<dbReference type="EMBL" id="JAFBFI010000016">
    <property type="protein sequence ID" value="MBM7693907.1"/>
    <property type="molecule type" value="Genomic_DNA"/>
</dbReference>